<evidence type="ECO:0000313" key="1">
    <source>
        <dbReference type="EMBL" id="PQO33671.1"/>
    </source>
</evidence>
<dbReference type="EMBL" id="PUIB01000017">
    <property type="protein sequence ID" value="PQO33671.1"/>
    <property type="molecule type" value="Genomic_DNA"/>
</dbReference>
<proteinExistence type="predicted"/>
<dbReference type="Proteomes" id="UP000239388">
    <property type="component" value="Unassembled WGS sequence"/>
</dbReference>
<evidence type="ECO:0000313" key="2">
    <source>
        <dbReference type="Proteomes" id="UP000239388"/>
    </source>
</evidence>
<name>A0A2S8FNA6_9BACT</name>
<organism evidence="1 2">
    <name type="scientific">Blastopirellula marina</name>
    <dbReference type="NCBI Taxonomy" id="124"/>
    <lineage>
        <taxon>Bacteria</taxon>
        <taxon>Pseudomonadati</taxon>
        <taxon>Planctomycetota</taxon>
        <taxon>Planctomycetia</taxon>
        <taxon>Pirellulales</taxon>
        <taxon>Pirellulaceae</taxon>
        <taxon>Blastopirellula</taxon>
    </lineage>
</organism>
<reference evidence="1 2" key="1">
    <citation type="submission" date="2018-02" db="EMBL/GenBank/DDBJ databases">
        <title>Comparative genomes isolates from brazilian mangrove.</title>
        <authorList>
            <person name="Araujo J.E."/>
            <person name="Taketani R.G."/>
            <person name="Silva M.C.P."/>
            <person name="Loureco M.V."/>
            <person name="Andreote F.D."/>
        </authorList>
    </citation>
    <scope>NUCLEOTIDE SEQUENCE [LARGE SCALE GENOMIC DNA]</scope>
    <source>
        <strain evidence="1 2">NAP PRIS-MGV</strain>
    </source>
</reference>
<comment type="caution">
    <text evidence="1">The sequence shown here is derived from an EMBL/GenBank/DDBJ whole genome shotgun (WGS) entry which is preliminary data.</text>
</comment>
<sequence>MGIFLRIFVLQLNLEMLTHHILVAPFAKADNQRDGHKFKEKAALQFLTTRLKWRREDTVNFFPLAFPNCKLPIRRV</sequence>
<gene>
    <name evidence="1" type="ORF">C5Y98_15655</name>
</gene>
<accession>A0A2S8FNA6</accession>
<dbReference type="AlphaFoldDB" id="A0A2S8FNA6"/>
<protein>
    <submittedName>
        <fullName evidence="1">Uncharacterized protein</fullName>
    </submittedName>
</protein>